<reference evidence="2 3" key="1">
    <citation type="submission" date="2023-03" db="EMBL/GenBank/DDBJ databases">
        <title>Complete genome sequence of Tepidibacter sp. SWIR-1, isolated from a deep-sea hydrothermal vent.</title>
        <authorList>
            <person name="Li X."/>
        </authorList>
    </citation>
    <scope>NUCLEOTIDE SEQUENCE [LARGE SCALE GENOMIC DNA]</scope>
    <source>
        <strain evidence="2 3">SWIR-1</strain>
    </source>
</reference>
<evidence type="ECO:0000259" key="1">
    <source>
        <dbReference type="PROSITE" id="PS50887"/>
    </source>
</evidence>
<dbReference type="InterPro" id="IPR043128">
    <property type="entry name" value="Rev_trsase/Diguanyl_cyclase"/>
</dbReference>
<dbReference type="Gene3D" id="3.30.450.40">
    <property type="match status" value="1"/>
</dbReference>
<dbReference type="PROSITE" id="PS50887">
    <property type="entry name" value="GGDEF"/>
    <property type="match status" value="1"/>
</dbReference>
<dbReference type="SMART" id="SM00267">
    <property type="entry name" value="GGDEF"/>
    <property type="match status" value="1"/>
</dbReference>
<gene>
    <name evidence="2" type="ORF">P4S50_17560</name>
</gene>
<name>A0ABY8EB44_9FIRM</name>
<accession>A0ABY8EB44</accession>
<dbReference type="Pfam" id="PF00990">
    <property type="entry name" value="GGDEF"/>
    <property type="match status" value="1"/>
</dbReference>
<dbReference type="InterPro" id="IPR000160">
    <property type="entry name" value="GGDEF_dom"/>
</dbReference>
<keyword evidence="3" id="KW-1185">Reference proteome</keyword>
<dbReference type="EMBL" id="CP120733">
    <property type="protein sequence ID" value="WFD10143.1"/>
    <property type="molecule type" value="Genomic_DNA"/>
</dbReference>
<dbReference type="Gene3D" id="3.30.70.270">
    <property type="match status" value="1"/>
</dbReference>
<dbReference type="SUPFAM" id="SSF55781">
    <property type="entry name" value="GAF domain-like"/>
    <property type="match status" value="1"/>
</dbReference>
<dbReference type="NCBIfam" id="TIGR00254">
    <property type="entry name" value="GGDEF"/>
    <property type="match status" value="1"/>
</dbReference>
<dbReference type="InterPro" id="IPR029787">
    <property type="entry name" value="Nucleotide_cyclase"/>
</dbReference>
<evidence type="ECO:0000313" key="2">
    <source>
        <dbReference type="EMBL" id="WFD10143.1"/>
    </source>
</evidence>
<organism evidence="2 3">
    <name type="scientific">Tepidibacter hydrothermalis</name>
    <dbReference type="NCBI Taxonomy" id="3036126"/>
    <lineage>
        <taxon>Bacteria</taxon>
        <taxon>Bacillati</taxon>
        <taxon>Bacillota</taxon>
        <taxon>Clostridia</taxon>
        <taxon>Peptostreptococcales</taxon>
        <taxon>Peptostreptococcaceae</taxon>
        <taxon>Tepidibacter</taxon>
    </lineage>
</organism>
<feature type="domain" description="GGDEF" evidence="1">
    <location>
        <begin position="233"/>
        <end position="351"/>
    </location>
</feature>
<dbReference type="CDD" id="cd01949">
    <property type="entry name" value="GGDEF"/>
    <property type="match status" value="1"/>
</dbReference>
<dbReference type="InterPro" id="IPR029016">
    <property type="entry name" value="GAF-like_dom_sf"/>
</dbReference>
<dbReference type="RefSeq" id="WP_277732120.1">
    <property type="nucleotide sequence ID" value="NZ_CP120733.1"/>
</dbReference>
<proteinExistence type="predicted"/>
<evidence type="ECO:0000313" key="3">
    <source>
        <dbReference type="Proteomes" id="UP001222800"/>
    </source>
</evidence>
<sequence>MLIELLFILLLVNLSITAIYINVQLLSKFKNIHKLNNFIYNISGETLSSDNIEDIYFFILKELLKIIKKSSKASFLVYNEYDDIMEYKAVIGYDFKQIKDMSFKIKDLYHYEKFKNPCIIHNQKHCKDVYLNFNRYNELINIDSLDIKSTLCIPIHIDTKFSGIINIHLSEPYNTFSKYDLKIAKFIKSQMDRSLKFINLLYELNNNAHYDYLTKTMNIKYFESKFNKIHLNSKCVLILIDLNNFKYINDNFGHHQGNNILKIFSDTVRTFIRKDDLFARCGGDEFLILLKDIDLNIAQIRIAQIRESLKDIISFGVGMQEIIFNENTSLHDIFKLIDKKMYEDKKNKPKY</sequence>
<dbReference type="PANTHER" id="PTHR45138">
    <property type="entry name" value="REGULATORY COMPONENTS OF SENSORY TRANSDUCTION SYSTEM"/>
    <property type="match status" value="1"/>
</dbReference>
<dbReference type="InterPro" id="IPR050469">
    <property type="entry name" value="Diguanylate_Cyclase"/>
</dbReference>
<dbReference type="Proteomes" id="UP001222800">
    <property type="component" value="Chromosome"/>
</dbReference>
<dbReference type="PANTHER" id="PTHR45138:SF9">
    <property type="entry name" value="DIGUANYLATE CYCLASE DGCM-RELATED"/>
    <property type="match status" value="1"/>
</dbReference>
<protein>
    <submittedName>
        <fullName evidence="2">Sensor domain-containing diguanylate cyclase</fullName>
    </submittedName>
</protein>
<dbReference type="SUPFAM" id="SSF55073">
    <property type="entry name" value="Nucleotide cyclase"/>
    <property type="match status" value="1"/>
</dbReference>